<gene>
    <name evidence="2" type="ORF">THAPSDRAFT_9435</name>
</gene>
<dbReference type="EMBL" id="CM000648">
    <property type="protein sequence ID" value="EED89289.1"/>
    <property type="molecule type" value="Genomic_DNA"/>
</dbReference>
<dbReference type="Proteomes" id="UP000001449">
    <property type="component" value="Chromosome 13"/>
</dbReference>
<feature type="region of interest" description="Disordered" evidence="1">
    <location>
        <begin position="41"/>
        <end position="65"/>
    </location>
</feature>
<dbReference type="AlphaFoldDB" id="B8CBB5"/>
<name>B8CBB5_THAPS</name>
<evidence type="ECO:0000313" key="2">
    <source>
        <dbReference type="EMBL" id="EED89289.1"/>
    </source>
</evidence>
<protein>
    <submittedName>
        <fullName evidence="2">Uncharacterized protein</fullName>
    </submittedName>
</protein>
<dbReference type="HOGENOM" id="CLU_2215269_0_0_1"/>
<dbReference type="GeneID" id="7453028"/>
<dbReference type="InParanoid" id="B8CBB5"/>
<dbReference type="PaxDb" id="35128-Thaps9435"/>
<proteinExistence type="predicted"/>
<dbReference type="KEGG" id="tps:THAPSDRAFT_9435"/>
<organism evidence="2 3">
    <name type="scientific">Thalassiosira pseudonana</name>
    <name type="common">Marine diatom</name>
    <name type="synonym">Cyclotella nana</name>
    <dbReference type="NCBI Taxonomy" id="35128"/>
    <lineage>
        <taxon>Eukaryota</taxon>
        <taxon>Sar</taxon>
        <taxon>Stramenopiles</taxon>
        <taxon>Ochrophyta</taxon>
        <taxon>Bacillariophyta</taxon>
        <taxon>Coscinodiscophyceae</taxon>
        <taxon>Thalassiosirophycidae</taxon>
        <taxon>Thalassiosirales</taxon>
        <taxon>Thalassiosiraceae</taxon>
        <taxon>Thalassiosira</taxon>
    </lineage>
</organism>
<keyword evidence="3" id="KW-1185">Reference proteome</keyword>
<reference evidence="2 3" key="1">
    <citation type="journal article" date="2004" name="Science">
        <title>The genome of the diatom Thalassiosira pseudonana: ecology, evolution, and metabolism.</title>
        <authorList>
            <person name="Armbrust E.V."/>
            <person name="Berges J.A."/>
            <person name="Bowler C."/>
            <person name="Green B.R."/>
            <person name="Martinez D."/>
            <person name="Putnam N.H."/>
            <person name="Zhou S."/>
            <person name="Allen A.E."/>
            <person name="Apt K.E."/>
            <person name="Bechner M."/>
            <person name="Brzezinski M.A."/>
            <person name="Chaal B.K."/>
            <person name="Chiovitti A."/>
            <person name="Davis A.K."/>
            <person name="Demarest M.S."/>
            <person name="Detter J.C."/>
            <person name="Glavina T."/>
            <person name="Goodstein D."/>
            <person name="Hadi M.Z."/>
            <person name="Hellsten U."/>
            <person name="Hildebrand M."/>
            <person name="Jenkins B.D."/>
            <person name="Jurka J."/>
            <person name="Kapitonov V.V."/>
            <person name="Kroger N."/>
            <person name="Lau W.W."/>
            <person name="Lane T.W."/>
            <person name="Larimer F.W."/>
            <person name="Lippmeier J.C."/>
            <person name="Lucas S."/>
            <person name="Medina M."/>
            <person name="Montsant A."/>
            <person name="Obornik M."/>
            <person name="Parker M.S."/>
            <person name="Palenik B."/>
            <person name="Pazour G.J."/>
            <person name="Richardson P.M."/>
            <person name="Rynearson T.A."/>
            <person name="Saito M.A."/>
            <person name="Schwartz D.C."/>
            <person name="Thamatrakoln K."/>
            <person name="Valentin K."/>
            <person name="Vardi A."/>
            <person name="Wilkerson F.P."/>
            <person name="Rokhsar D.S."/>
        </authorList>
    </citation>
    <scope>NUCLEOTIDE SEQUENCE [LARGE SCALE GENOMIC DNA]</scope>
    <source>
        <strain evidence="2 3">CCMP1335</strain>
    </source>
</reference>
<evidence type="ECO:0000256" key="1">
    <source>
        <dbReference type="SAM" id="MobiDB-lite"/>
    </source>
</evidence>
<sequence>MNWRDDQYLFRLASTFGWDEAITLCNSLITGIELTVDASRRQQRDTGNMEDGRFNDSLDNSAQAHQKTPQEWLHYAFNQLLYQDQWKNTPLHGEILMVFLFRLSSDL</sequence>
<accession>B8CBB5</accession>
<evidence type="ECO:0000313" key="3">
    <source>
        <dbReference type="Proteomes" id="UP000001449"/>
    </source>
</evidence>
<dbReference type="RefSeq" id="XP_002293553.1">
    <property type="nucleotide sequence ID" value="XM_002293517.1"/>
</dbReference>
<reference evidence="2 3" key="2">
    <citation type="journal article" date="2008" name="Nature">
        <title>The Phaeodactylum genome reveals the evolutionary history of diatom genomes.</title>
        <authorList>
            <person name="Bowler C."/>
            <person name="Allen A.E."/>
            <person name="Badger J.H."/>
            <person name="Grimwood J."/>
            <person name="Jabbari K."/>
            <person name="Kuo A."/>
            <person name="Maheswari U."/>
            <person name="Martens C."/>
            <person name="Maumus F."/>
            <person name="Otillar R.P."/>
            <person name="Rayko E."/>
            <person name="Salamov A."/>
            <person name="Vandepoele K."/>
            <person name="Beszteri B."/>
            <person name="Gruber A."/>
            <person name="Heijde M."/>
            <person name="Katinka M."/>
            <person name="Mock T."/>
            <person name="Valentin K."/>
            <person name="Verret F."/>
            <person name="Berges J.A."/>
            <person name="Brownlee C."/>
            <person name="Cadoret J.P."/>
            <person name="Chiovitti A."/>
            <person name="Choi C.J."/>
            <person name="Coesel S."/>
            <person name="De Martino A."/>
            <person name="Detter J.C."/>
            <person name="Durkin C."/>
            <person name="Falciatore A."/>
            <person name="Fournet J."/>
            <person name="Haruta M."/>
            <person name="Huysman M.J."/>
            <person name="Jenkins B.D."/>
            <person name="Jiroutova K."/>
            <person name="Jorgensen R.E."/>
            <person name="Joubert Y."/>
            <person name="Kaplan A."/>
            <person name="Kroger N."/>
            <person name="Kroth P.G."/>
            <person name="La Roche J."/>
            <person name="Lindquist E."/>
            <person name="Lommer M."/>
            <person name="Martin-Jezequel V."/>
            <person name="Lopez P.J."/>
            <person name="Lucas S."/>
            <person name="Mangogna M."/>
            <person name="McGinnis K."/>
            <person name="Medlin L.K."/>
            <person name="Montsant A."/>
            <person name="Oudot-Le Secq M.P."/>
            <person name="Napoli C."/>
            <person name="Obornik M."/>
            <person name="Parker M.S."/>
            <person name="Petit J.L."/>
            <person name="Porcel B.M."/>
            <person name="Poulsen N."/>
            <person name="Robison M."/>
            <person name="Rychlewski L."/>
            <person name="Rynearson T.A."/>
            <person name="Schmutz J."/>
            <person name="Shapiro H."/>
            <person name="Siaut M."/>
            <person name="Stanley M."/>
            <person name="Sussman M.R."/>
            <person name="Taylor A.R."/>
            <person name="Vardi A."/>
            <person name="von Dassow P."/>
            <person name="Vyverman W."/>
            <person name="Willis A."/>
            <person name="Wyrwicz L.S."/>
            <person name="Rokhsar D.S."/>
            <person name="Weissenbach J."/>
            <person name="Armbrust E.V."/>
            <person name="Green B.R."/>
            <person name="Van de Peer Y."/>
            <person name="Grigoriev I.V."/>
        </authorList>
    </citation>
    <scope>NUCLEOTIDE SEQUENCE [LARGE SCALE GENOMIC DNA]</scope>
    <source>
        <strain evidence="2 3">CCMP1335</strain>
    </source>
</reference>